<sequence length="35" mass="3874">MTTMITAFEGRAFIISALLLALGIYYIGRMHGRAN</sequence>
<keyword evidence="1" id="KW-0812">Transmembrane</keyword>
<dbReference type="Proteomes" id="UP001549104">
    <property type="component" value="Unassembled WGS sequence"/>
</dbReference>
<evidence type="ECO:0000313" key="3">
    <source>
        <dbReference type="Proteomes" id="UP001549104"/>
    </source>
</evidence>
<keyword evidence="1" id="KW-1133">Transmembrane helix</keyword>
<keyword evidence="1" id="KW-0472">Membrane</keyword>
<accession>A0ABV2K723</accession>
<comment type="caution">
    <text evidence="2">The sequence shown here is derived from an EMBL/GenBank/DDBJ whole genome shotgun (WGS) entry which is preliminary data.</text>
</comment>
<dbReference type="EMBL" id="JBEPME010000002">
    <property type="protein sequence ID" value="MET3656887.1"/>
    <property type="molecule type" value="Genomic_DNA"/>
</dbReference>
<proteinExistence type="predicted"/>
<protein>
    <submittedName>
        <fullName evidence="2">Uncharacterized protein</fullName>
    </submittedName>
</protein>
<gene>
    <name evidence="2" type="ORF">ABIC55_001974</name>
</gene>
<feature type="transmembrane region" description="Helical" evidence="1">
    <location>
        <begin position="12"/>
        <end position="28"/>
    </location>
</feature>
<evidence type="ECO:0000256" key="1">
    <source>
        <dbReference type="SAM" id="Phobius"/>
    </source>
</evidence>
<name>A0ABV2K723_SPOPS</name>
<evidence type="ECO:0000313" key="2">
    <source>
        <dbReference type="EMBL" id="MET3656887.1"/>
    </source>
</evidence>
<organism evidence="2 3">
    <name type="scientific">Sporosarcina psychrophila</name>
    <name type="common">Bacillus psychrophilus</name>
    <dbReference type="NCBI Taxonomy" id="1476"/>
    <lineage>
        <taxon>Bacteria</taxon>
        <taxon>Bacillati</taxon>
        <taxon>Bacillota</taxon>
        <taxon>Bacilli</taxon>
        <taxon>Bacillales</taxon>
        <taxon>Caryophanaceae</taxon>
        <taxon>Sporosarcina</taxon>
    </lineage>
</organism>
<keyword evidence="3" id="KW-1185">Reference proteome</keyword>
<reference evidence="2 3" key="1">
    <citation type="submission" date="2024-06" db="EMBL/GenBank/DDBJ databases">
        <title>Sorghum-associated microbial communities from plants grown in Nebraska, USA.</title>
        <authorList>
            <person name="Schachtman D."/>
        </authorList>
    </citation>
    <scope>NUCLEOTIDE SEQUENCE [LARGE SCALE GENOMIC DNA]</scope>
    <source>
        <strain evidence="2 3">1288</strain>
    </source>
</reference>